<comment type="caution">
    <text evidence="3">The sequence shown here is derived from an EMBL/GenBank/DDBJ whole genome shotgun (WGS) entry which is preliminary data.</text>
</comment>
<dbReference type="PANTHER" id="PTHR15108">
    <property type="entry name" value="N-ACYLGLUCOSAMINE-2-EPIMERASE"/>
    <property type="match status" value="1"/>
</dbReference>
<proteinExistence type="inferred from homology"/>
<keyword evidence="4" id="KW-1185">Reference proteome</keyword>
<comment type="similarity">
    <text evidence="1">Belongs to the N-acylglucosamine 2-epimerase family.</text>
</comment>
<name>A0A059FZU8_9PROT</name>
<evidence type="ECO:0000313" key="4">
    <source>
        <dbReference type="Proteomes" id="UP000025061"/>
    </source>
</evidence>
<dbReference type="Proteomes" id="UP000025061">
    <property type="component" value="Unassembled WGS sequence"/>
</dbReference>
<dbReference type="SUPFAM" id="SSF48208">
    <property type="entry name" value="Six-hairpin glycosidases"/>
    <property type="match status" value="1"/>
</dbReference>
<organism evidence="3 4">
    <name type="scientific">Hyphomonas hirschiana VP5</name>
    <dbReference type="NCBI Taxonomy" id="1280951"/>
    <lineage>
        <taxon>Bacteria</taxon>
        <taxon>Pseudomonadati</taxon>
        <taxon>Pseudomonadota</taxon>
        <taxon>Alphaproteobacteria</taxon>
        <taxon>Hyphomonadales</taxon>
        <taxon>Hyphomonadaceae</taxon>
        <taxon>Hyphomonas</taxon>
    </lineage>
</organism>
<sequence length="401" mass="44583">MIEAFKVPHRTAASSAVEKVRSWVLDEAMPLWVRHGINSTHGGPVEVFALDDDPQPLAAPMRTRVTGRQLYAFSHAHLMGVPDSLAAADQMFDFLRRRIWLGAEKGWCRTLSSAGQPLDLQPDLYDFSFCLFGLAWYYEATGSAQALSLALQTLEIVERDFRHPSGMGYHNALPGMLPRQQNPHMHLLEAVLKLNAVAPSQQLSSLASELVALFSDKFFSCEYDCLPEFFTSDLEPLREATGCFRFEPGHQFEWAWILAQHQKQSGADHSDLIRRLVAGAEQLGVSQTSGLTFNAVATNGAVLDPGSRTWPNTERIKGWLGLSEVTGEDPWKKVESACDTLFKYHLGPGAPRGLWHDTISEQGLAITDTVPASTLYHLLLAFSEILRLYPAQENSTRSCEK</sequence>
<dbReference type="Pfam" id="PF07221">
    <property type="entry name" value="GlcNAc_2-epim"/>
    <property type="match status" value="1"/>
</dbReference>
<reference evidence="3 4" key="1">
    <citation type="submission" date="2013-04" db="EMBL/GenBank/DDBJ databases">
        <title>Hyphomonas hirschiana VP5 Genome Sequencing.</title>
        <authorList>
            <person name="Lai Q."/>
            <person name="Shao Z."/>
        </authorList>
    </citation>
    <scope>NUCLEOTIDE SEQUENCE [LARGE SCALE GENOMIC DNA]</scope>
    <source>
        <strain evidence="3 4">VP5</strain>
    </source>
</reference>
<dbReference type="InterPro" id="IPR010819">
    <property type="entry name" value="AGE/CE"/>
</dbReference>
<dbReference type="PATRIC" id="fig|1280951.3.peg.266"/>
<dbReference type="Gene3D" id="1.50.10.10">
    <property type="match status" value="1"/>
</dbReference>
<dbReference type="OrthoDB" id="9806359at2"/>
<evidence type="ECO:0000256" key="1">
    <source>
        <dbReference type="ARBA" id="ARBA00008558"/>
    </source>
</evidence>
<evidence type="ECO:0000256" key="2">
    <source>
        <dbReference type="ARBA" id="ARBA00023235"/>
    </source>
</evidence>
<dbReference type="GO" id="GO:0005975">
    <property type="term" value="P:carbohydrate metabolic process"/>
    <property type="evidence" value="ECO:0007669"/>
    <property type="project" value="InterPro"/>
</dbReference>
<dbReference type="InterPro" id="IPR008928">
    <property type="entry name" value="6-hairpin_glycosidase_sf"/>
</dbReference>
<dbReference type="InterPro" id="IPR012341">
    <property type="entry name" value="6hp_glycosidase-like_sf"/>
</dbReference>
<dbReference type="EMBL" id="ARYI01000001">
    <property type="protein sequence ID" value="KCZ96278.1"/>
    <property type="molecule type" value="Genomic_DNA"/>
</dbReference>
<dbReference type="RefSeq" id="WP_011645810.1">
    <property type="nucleotide sequence ID" value="NZ_ARYI01000001.1"/>
</dbReference>
<dbReference type="AlphaFoldDB" id="A0A059FZU8"/>
<gene>
    <name evidence="3" type="ORF">HHI_01325</name>
</gene>
<evidence type="ECO:0000313" key="3">
    <source>
        <dbReference type="EMBL" id="KCZ96278.1"/>
    </source>
</evidence>
<protein>
    <submittedName>
        <fullName evidence="3">N-acylglucosamine 2-epimerase</fullName>
    </submittedName>
</protein>
<accession>A0A059FZU8</accession>
<dbReference type="GO" id="GO:0016853">
    <property type="term" value="F:isomerase activity"/>
    <property type="evidence" value="ECO:0007669"/>
    <property type="project" value="UniProtKB-KW"/>
</dbReference>
<keyword evidence="2" id="KW-0413">Isomerase</keyword>